<protein>
    <submittedName>
        <fullName evidence="1">Uncharacterized protein</fullName>
    </submittedName>
</protein>
<keyword evidence="2" id="KW-1185">Reference proteome</keyword>
<dbReference type="Proteomes" id="UP001195483">
    <property type="component" value="Unassembled WGS sequence"/>
</dbReference>
<dbReference type="EMBL" id="JAEAOA010002310">
    <property type="protein sequence ID" value="KAK3598481.1"/>
    <property type="molecule type" value="Genomic_DNA"/>
</dbReference>
<reference evidence="1" key="2">
    <citation type="journal article" date="2021" name="Genome Biol. Evol.">
        <title>Developing a high-quality reference genome for a parasitic bivalve with doubly uniparental inheritance (Bivalvia: Unionida).</title>
        <authorList>
            <person name="Smith C.H."/>
        </authorList>
    </citation>
    <scope>NUCLEOTIDE SEQUENCE</scope>
    <source>
        <strain evidence="1">CHS0354</strain>
        <tissue evidence="1">Mantle</tissue>
    </source>
</reference>
<comment type="caution">
    <text evidence="1">The sequence shown here is derived from an EMBL/GenBank/DDBJ whole genome shotgun (WGS) entry which is preliminary data.</text>
</comment>
<evidence type="ECO:0000313" key="1">
    <source>
        <dbReference type="EMBL" id="KAK3598481.1"/>
    </source>
</evidence>
<name>A0AAE0SV39_9BIVA</name>
<organism evidence="1 2">
    <name type="scientific">Potamilus streckersoni</name>
    <dbReference type="NCBI Taxonomy" id="2493646"/>
    <lineage>
        <taxon>Eukaryota</taxon>
        <taxon>Metazoa</taxon>
        <taxon>Spiralia</taxon>
        <taxon>Lophotrochozoa</taxon>
        <taxon>Mollusca</taxon>
        <taxon>Bivalvia</taxon>
        <taxon>Autobranchia</taxon>
        <taxon>Heteroconchia</taxon>
        <taxon>Palaeoheterodonta</taxon>
        <taxon>Unionida</taxon>
        <taxon>Unionoidea</taxon>
        <taxon>Unionidae</taxon>
        <taxon>Ambleminae</taxon>
        <taxon>Lampsilini</taxon>
        <taxon>Potamilus</taxon>
    </lineage>
</organism>
<gene>
    <name evidence="1" type="ORF">CHS0354_039571</name>
</gene>
<evidence type="ECO:0000313" key="2">
    <source>
        <dbReference type="Proteomes" id="UP001195483"/>
    </source>
</evidence>
<accession>A0AAE0SV39</accession>
<dbReference type="AlphaFoldDB" id="A0AAE0SV39"/>
<reference evidence="1" key="3">
    <citation type="submission" date="2023-05" db="EMBL/GenBank/DDBJ databases">
        <authorList>
            <person name="Smith C.H."/>
        </authorList>
    </citation>
    <scope>NUCLEOTIDE SEQUENCE</scope>
    <source>
        <strain evidence="1">CHS0354</strain>
        <tissue evidence="1">Mantle</tissue>
    </source>
</reference>
<proteinExistence type="predicted"/>
<sequence>MEAKKKNRLVQGVSSVGVEAALLSPFPQGPQPDMTIKKCATPAIQPQHCRPCCGRNQAGSQLRCGRAGNVQLIDQLACRRRKTQV</sequence>
<reference evidence="1" key="1">
    <citation type="journal article" date="2021" name="Genome Biol. Evol.">
        <title>A High-Quality Reference Genome for a Parasitic Bivalve with Doubly Uniparental Inheritance (Bivalvia: Unionida).</title>
        <authorList>
            <person name="Smith C.H."/>
        </authorList>
    </citation>
    <scope>NUCLEOTIDE SEQUENCE</scope>
    <source>
        <strain evidence="1">CHS0354</strain>
    </source>
</reference>